<keyword evidence="3 6" id="KW-0812">Transmembrane</keyword>
<evidence type="ECO:0000256" key="4">
    <source>
        <dbReference type="ARBA" id="ARBA00022989"/>
    </source>
</evidence>
<evidence type="ECO:0000313" key="9">
    <source>
        <dbReference type="Proteomes" id="UP000295832"/>
    </source>
</evidence>
<dbReference type="PANTHER" id="PTHR12677">
    <property type="entry name" value="GOLGI APPARATUS MEMBRANE PROTEIN TVP38-RELATED"/>
    <property type="match status" value="1"/>
</dbReference>
<protein>
    <recommendedName>
        <fullName evidence="6">TVP38/TMEM64 family membrane protein</fullName>
    </recommendedName>
</protein>
<name>A0A4R8GRA9_9FIRM</name>
<keyword evidence="4 6" id="KW-1133">Transmembrane helix</keyword>
<dbReference type="GO" id="GO:0005886">
    <property type="term" value="C:plasma membrane"/>
    <property type="evidence" value="ECO:0007669"/>
    <property type="project" value="UniProtKB-SubCell"/>
</dbReference>
<feature type="domain" description="VTT" evidence="7">
    <location>
        <begin position="73"/>
        <end position="190"/>
    </location>
</feature>
<comment type="caution">
    <text evidence="8">The sequence shown here is derived from an EMBL/GenBank/DDBJ whole genome shotgun (WGS) entry which is preliminary data.</text>
</comment>
<evidence type="ECO:0000313" key="8">
    <source>
        <dbReference type="EMBL" id="TDX48352.1"/>
    </source>
</evidence>
<dbReference type="InterPro" id="IPR015414">
    <property type="entry name" value="TMEM64"/>
</dbReference>
<dbReference type="RefSeq" id="WP_134118124.1">
    <property type="nucleotide sequence ID" value="NZ_SOEG01000029.1"/>
</dbReference>
<keyword evidence="9" id="KW-1185">Reference proteome</keyword>
<evidence type="ECO:0000259" key="7">
    <source>
        <dbReference type="Pfam" id="PF09335"/>
    </source>
</evidence>
<reference evidence="8 9" key="1">
    <citation type="submission" date="2019-03" db="EMBL/GenBank/DDBJ databases">
        <title>Subsurface microbial communities from deep shales in Ohio and West Virginia, USA.</title>
        <authorList>
            <person name="Wrighton K."/>
        </authorList>
    </citation>
    <scope>NUCLEOTIDE SEQUENCE [LARGE SCALE GENOMIC DNA]</scope>
    <source>
        <strain evidence="8 9">MSL 6dP</strain>
    </source>
</reference>
<evidence type="ECO:0000256" key="1">
    <source>
        <dbReference type="ARBA" id="ARBA00004651"/>
    </source>
</evidence>
<keyword evidence="2 6" id="KW-1003">Cell membrane</keyword>
<proteinExistence type="inferred from homology"/>
<feature type="transmembrane region" description="Helical" evidence="6">
    <location>
        <begin position="202"/>
        <end position="223"/>
    </location>
</feature>
<comment type="subcellular location">
    <subcellularLocation>
        <location evidence="1 6">Cell membrane</location>
        <topology evidence="1 6">Multi-pass membrane protein</topology>
    </subcellularLocation>
</comment>
<evidence type="ECO:0000256" key="6">
    <source>
        <dbReference type="RuleBase" id="RU366058"/>
    </source>
</evidence>
<feature type="transmembrane region" description="Helical" evidence="6">
    <location>
        <begin position="15"/>
        <end position="32"/>
    </location>
</feature>
<dbReference type="EMBL" id="SOEG01000029">
    <property type="protein sequence ID" value="TDX48352.1"/>
    <property type="molecule type" value="Genomic_DNA"/>
</dbReference>
<dbReference type="AlphaFoldDB" id="A0A4R8GRA9"/>
<evidence type="ECO:0000256" key="5">
    <source>
        <dbReference type="ARBA" id="ARBA00023136"/>
    </source>
</evidence>
<feature type="transmembrane region" description="Helical" evidence="6">
    <location>
        <begin position="93"/>
        <end position="114"/>
    </location>
</feature>
<dbReference type="InterPro" id="IPR032816">
    <property type="entry name" value="VTT_dom"/>
</dbReference>
<sequence length="239" mass="25845">MSEQVQVQEKKGSKVKVIAFVLVVAAVIFLVNKLGYMQYFKDPKLLKEAINGLGAWGPIVFGLLWVIAAVFFLPGSALGLVGGLIFGPWLGTLYTALGSTVGAVCAFLAGKYVARDMVKGMMEKNPKLNKIDEGVQAEGWRFVMLTRLVPIFPYNVQNYVYGLTSISLVSYAVATFVFMLPGCLAFSFAGGAISSGGSPMEIIMYLGIAGIVLFGISLIPKWLKKKNGDLLEEEKVKKA</sequence>
<accession>A0A4R8GRA9</accession>
<feature type="transmembrane region" description="Helical" evidence="6">
    <location>
        <begin position="168"/>
        <end position="190"/>
    </location>
</feature>
<gene>
    <name evidence="8" type="ORF">C7959_12913</name>
</gene>
<feature type="transmembrane region" description="Helical" evidence="6">
    <location>
        <begin position="53"/>
        <end position="73"/>
    </location>
</feature>
<evidence type="ECO:0000256" key="3">
    <source>
        <dbReference type="ARBA" id="ARBA00022692"/>
    </source>
</evidence>
<organism evidence="8 9">
    <name type="scientific">Orenia marismortui</name>
    <dbReference type="NCBI Taxonomy" id="46469"/>
    <lineage>
        <taxon>Bacteria</taxon>
        <taxon>Bacillati</taxon>
        <taxon>Bacillota</taxon>
        <taxon>Clostridia</taxon>
        <taxon>Halanaerobiales</taxon>
        <taxon>Halobacteroidaceae</taxon>
        <taxon>Orenia</taxon>
    </lineage>
</organism>
<keyword evidence="5 6" id="KW-0472">Membrane</keyword>
<dbReference type="Pfam" id="PF09335">
    <property type="entry name" value="VTT_dom"/>
    <property type="match status" value="1"/>
</dbReference>
<dbReference type="Proteomes" id="UP000295832">
    <property type="component" value="Unassembled WGS sequence"/>
</dbReference>
<evidence type="ECO:0000256" key="2">
    <source>
        <dbReference type="ARBA" id="ARBA00022475"/>
    </source>
</evidence>
<comment type="similarity">
    <text evidence="6">Belongs to the TVP38/TMEM64 family.</text>
</comment>
<dbReference type="PANTHER" id="PTHR12677:SF59">
    <property type="entry name" value="GOLGI APPARATUS MEMBRANE PROTEIN TVP38-RELATED"/>
    <property type="match status" value="1"/>
</dbReference>